<dbReference type="GO" id="GO:0016989">
    <property type="term" value="F:sigma factor antagonist activity"/>
    <property type="evidence" value="ECO:0007669"/>
    <property type="project" value="InterPro"/>
</dbReference>
<evidence type="ECO:0000256" key="3">
    <source>
        <dbReference type="ARBA" id="ARBA00022475"/>
    </source>
</evidence>
<dbReference type="Gene3D" id="1.20.5.3960">
    <property type="match status" value="1"/>
</dbReference>
<dbReference type="Pfam" id="PF03872">
    <property type="entry name" value="RseA_N"/>
    <property type="match status" value="1"/>
</dbReference>
<comment type="subunit">
    <text evidence="7">Interacts 1:1 with ECF RNA polymerase sigma-E (RpoE); this inhibits the interaction of sigma-E with the RNA polymerase catalytic core and leads to a decreased expression of sigma-E-regulated genes. Interacts with RseB.</text>
</comment>
<dbReference type="Pfam" id="PF03873">
    <property type="entry name" value="RseA_C"/>
    <property type="match status" value="1"/>
</dbReference>
<dbReference type="Proteomes" id="UP000235828">
    <property type="component" value="Chromosome A"/>
</dbReference>
<dbReference type="AlphaFoldDB" id="A0A2N8Z802"/>
<name>A0A2N8Z802_9VIBR</name>
<evidence type="ECO:0000256" key="4">
    <source>
        <dbReference type="ARBA" id="ARBA00022692"/>
    </source>
</evidence>
<evidence type="ECO:0000259" key="8">
    <source>
        <dbReference type="Pfam" id="PF03872"/>
    </source>
</evidence>
<dbReference type="EMBL" id="LT960611">
    <property type="protein sequence ID" value="SON48048.1"/>
    <property type="molecule type" value="Genomic_DNA"/>
</dbReference>
<comment type="similarity">
    <text evidence="2 7">Belongs to the RseA family.</text>
</comment>
<evidence type="ECO:0000313" key="11">
    <source>
        <dbReference type="Proteomes" id="UP000235828"/>
    </source>
</evidence>
<dbReference type="PIRSF" id="PIRSF016938">
    <property type="entry name" value="RseA"/>
    <property type="match status" value="1"/>
</dbReference>
<accession>A0A2N8Z802</accession>
<keyword evidence="5" id="KW-1133">Transmembrane helix</keyword>
<keyword evidence="11" id="KW-1185">Reference proteome</keyword>
<dbReference type="InterPro" id="IPR052383">
    <property type="entry name" value="Anti-sigma-E_RseA-like"/>
</dbReference>
<evidence type="ECO:0000256" key="1">
    <source>
        <dbReference type="ARBA" id="ARBA00004162"/>
    </source>
</evidence>
<dbReference type="InterPro" id="IPR026279">
    <property type="entry name" value="RseA"/>
</dbReference>
<proteinExistence type="inferred from homology"/>
<evidence type="ECO:0000256" key="5">
    <source>
        <dbReference type="ARBA" id="ARBA00022989"/>
    </source>
</evidence>
<dbReference type="SUPFAM" id="SSF89069">
    <property type="entry name" value="N-terminal, cytoplasmic domain of anti-sigmaE factor RseA"/>
    <property type="match status" value="1"/>
</dbReference>
<keyword evidence="3 7" id="KW-1003">Cell membrane</keyword>
<dbReference type="InterPro" id="IPR036147">
    <property type="entry name" value="Anti-sigma_E_RseA_N_sf"/>
</dbReference>
<evidence type="ECO:0000313" key="10">
    <source>
        <dbReference type="EMBL" id="SON48048.1"/>
    </source>
</evidence>
<dbReference type="PANTHER" id="PTHR38104">
    <property type="match status" value="1"/>
</dbReference>
<keyword evidence="6 7" id="KW-0472">Membrane</keyword>
<dbReference type="KEGG" id="vta:A0069"/>
<keyword evidence="7" id="KW-0997">Cell inner membrane</keyword>
<dbReference type="PANTHER" id="PTHR38104:SF1">
    <property type="entry name" value="ANTI-SIGMA-E FACTOR RSEA"/>
    <property type="match status" value="1"/>
</dbReference>
<reference evidence="10 11" key="1">
    <citation type="submission" date="2017-10" db="EMBL/GenBank/DDBJ databases">
        <authorList>
            <person name="Banno H."/>
            <person name="Chua N.-H."/>
        </authorList>
    </citation>
    <scope>NUCLEOTIDE SEQUENCE [LARGE SCALE GENOMIC DNA]</scope>
    <source>
        <strain evidence="10">Vibrio tapetis CECT4600</strain>
    </source>
</reference>
<evidence type="ECO:0000259" key="9">
    <source>
        <dbReference type="Pfam" id="PF03873"/>
    </source>
</evidence>
<comment type="function">
    <text evidence="7">An anti-sigma factor for extracytoplasmic function (ECF) sigma factor sigma-E (RpoE). ECF sigma factors are held in an inactive form by an anti-sigma factor until released by regulated intramembrane proteolysis (RIP). RIP occurs when an extracytoplasmic signal triggers a concerted proteolytic cascade to transmit information and elicit cellular responses. The membrane-spanning regulatory substrate protein is first cut periplasmically (site-1 protease, S1P, DegS), then within the membrane itself (site-2 protease, S2P, RseP), while cytoplasmic proteases finish degrading the anti-sigma factor, liberating sigma-E.</text>
</comment>
<feature type="domain" description="Anti sigma-E protein RseA C-terminal" evidence="9">
    <location>
        <begin position="133"/>
        <end position="185"/>
    </location>
</feature>
<dbReference type="CDD" id="cd16328">
    <property type="entry name" value="RseA_N"/>
    <property type="match status" value="1"/>
</dbReference>
<dbReference type="InterPro" id="IPR005572">
    <property type="entry name" value="Anti-sigma_E_RseA_N"/>
</dbReference>
<organism evidence="10 11">
    <name type="scientific">Vibrio tapetis subsp. tapetis</name>
    <dbReference type="NCBI Taxonomy" id="1671868"/>
    <lineage>
        <taxon>Bacteria</taxon>
        <taxon>Pseudomonadati</taxon>
        <taxon>Pseudomonadota</taxon>
        <taxon>Gammaproteobacteria</taxon>
        <taxon>Vibrionales</taxon>
        <taxon>Vibrionaceae</taxon>
        <taxon>Vibrio</taxon>
    </lineage>
</organism>
<dbReference type="RefSeq" id="WP_172443041.1">
    <property type="nucleotide sequence ID" value="NZ_LT960611.1"/>
</dbReference>
<protein>
    <recommendedName>
        <fullName evidence="7">Anti-sigma-E factor RseA</fullName>
    </recommendedName>
    <alternativeName>
        <fullName evidence="7">Regulator of SigE</fullName>
    </alternativeName>
    <alternativeName>
        <fullName evidence="7">Sigma-E anti-sigma factor RseA</fullName>
    </alternativeName>
    <alternativeName>
        <fullName evidence="7">Sigma-E factor negative regulatory protein</fullName>
    </alternativeName>
</protein>
<dbReference type="Gene3D" id="1.10.10.880">
    <property type="entry name" value="Anti sigma-E protein RseA, N-terminal domain"/>
    <property type="match status" value="1"/>
</dbReference>
<comment type="subcellular location">
    <subcellularLocation>
        <location evidence="7">Cell inner membrane</location>
    </subcellularLocation>
    <subcellularLocation>
        <location evidence="1">Cell membrane</location>
        <topology evidence="1">Single-pass membrane protein</topology>
    </subcellularLocation>
</comment>
<evidence type="ECO:0000256" key="6">
    <source>
        <dbReference type="ARBA" id="ARBA00023136"/>
    </source>
</evidence>
<keyword evidence="4" id="KW-0812">Transmembrane</keyword>
<feature type="domain" description="Anti sigma-E protein RseA N-terminal" evidence="8">
    <location>
        <begin position="5"/>
        <end position="91"/>
    </location>
</feature>
<dbReference type="GO" id="GO:0005886">
    <property type="term" value="C:plasma membrane"/>
    <property type="evidence" value="ECO:0007669"/>
    <property type="project" value="UniProtKB-SubCell"/>
</dbReference>
<dbReference type="InterPro" id="IPR005573">
    <property type="entry name" value="Anti-sigma_E_RseA_C"/>
</dbReference>
<sequence>MVKIMADKEKLSALMDGESVDQALLAELAHDAEGQKSWQNYHLIGDVMRGENPVSAEWDIAGKVALALEDEPAHHINPTPAVEAQPTPREARWTMPSWLSQFGQVAMAACVSLAVILGVQQYGGVEGNPAQAELPVLQTIPFSGSAEPVSLTANSAHSSSSEAQLMEQRRRVNALLQDYNLQLRLNSKAIDDQANNLEPVVE</sequence>
<evidence type="ECO:0000256" key="7">
    <source>
        <dbReference type="PIRNR" id="PIRNR016938"/>
    </source>
</evidence>
<gene>
    <name evidence="10" type="primary">rseA</name>
    <name evidence="10" type="ORF">VTAP4600_A0069</name>
</gene>
<evidence type="ECO:0000256" key="2">
    <source>
        <dbReference type="ARBA" id="ARBA00005837"/>
    </source>
</evidence>